<dbReference type="InterPro" id="IPR004638">
    <property type="entry name" value="EmrB-like"/>
</dbReference>
<feature type="transmembrane region" description="Helical" evidence="7">
    <location>
        <begin position="144"/>
        <end position="163"/>
    </location>
</feature>
<feature type="transmembrane region" description="Helical" evidence="7">
    <location>
        <begin position="55"/>
        <end position="76"/>
    </location>
</feature>
<organism evidence="9 10">
    <name type="scientific">Isoalcanivorax beigongshangi</name>
    <dbReference type="NCBI Taxonomy" id="3238810"/>
    <lineage>
        <taxon>Bacteria</taxon>
        <taxon>Pseudomonadati</taxon>
        <taxon>Pseudomonadota</taxon>
        <taxon>Gammaproteobacteria</taxon>
        <taxon>Oceanospirillales</taxon>
        <taxon>Alcanivoracaceae</taxon>
        <taxon>Isoalcanivorax</taxon>
    </lineage>
</organism>
<reference evidence="9 10" key="1">
    <citation type="submission" date="2024-07" db="EMBL/GenBank/DDBJ databases">
        <authorList>
            <person name="Ren Q."/>
        </authorList>
    </citation>
    <scope>NUCLEOTIDE SEQUENCE [LARGE SCALE GENOMIC DNA]</scope>
    <source>
        <strain evidence="9 10">REN37</strain>
    </source>
</reference>
<dbReference type="SUPFAM" id="SSF103473">
    <property type="entry name" value="MFS general substrate transporter"/>
    <property type="match status" value="1"/>
</dbReference>
<proteinExistence type="predicted"/>
<feature type="transmembrane region" description="Helical" evidence="7">
    <location>
        <begin position="238"/>
        <end position="256"/>
    </location>
</feature>
<keyword evidence="10" id="KW-1185">Reference proteome</keyword>
<dbReference type="NCBIfam" id="TIGR00711">
    <property type="entry name" value="efflux_EmrB"/>
    <property type="match status" value="1"/>
</dbReference>
<feature type="transmembrane region" description="Helical" evidence="7">
    <location>
        <begin position="175"/>
        <end position="195"/>
    </location>
</feature>
<keyword evidence="2" id="KW-0813">Transport</keyword>
<feature type="transmembrane region" description="Helical" evidence="7">
    <location>
        <begin position="448"/>
        <end position="466"/>
    </location>
</feature>
<feature type="transmembrane region" description="Helical" evidence="7">
    <location>
        <begin position="207"/>
        <end position="226"/>
    </location>
</feature>
<feature type="transmembrane region" description="Helical" evidence="7">
    <location>
        <begin position="338"/>
        <end position="359"/>
    </location>
</feature>
<dbReference type="PANTHER" id="PTHR42718">
    <property type="entry name" value="MAJOR FACILITATOR SUPERFAMILY MULTIDRUG TRANSPORTER MFSC"/>
    <property type="match status" value="1"/>
</dbReference>
<feature type="transmembrane region" description="Helical" evidence="7">
    <location>
        <begin position="268"/>
        <end position="294"/>
    </location>
</feature>
<protein>
    <submittedName>
        <fullName evidence="9">MDR family MFS transporter</fullName>
    </submittedName>
</protein>
<dbReference type="Gene3D" id="1.20.1720.10">
    <property type="entry name" value="Multidrug resistance protein D"/>
    <property type="match status" value="1"/>
</dbReference>
<comment type="caution">
    <text evidence="9">The sequence shown here is derived from an EMBL/GenBank/DDBJ whole genome shotgun (WGS) entry which is preliminary data.</text>
</comment>
<dbReference type="PRINTS" id="PR01036">
    <property type="entry name" value="TCRTETB"/>
</dbReference>
<dbReference type="EMBL" id="JBGCUO010000002">
    <property type="protein sequence ID" value="MEY1662911.1"/>
    <property type="molecule type" value="Genomic_DNA"/>
</dbReference>
<dbReference type="PROSITE" id="PS50850">
    <property type="entry name" value="MFS"/>
    <property type="match status" value="1"/>
</dbReference>
<evidence type="ECO:0000256" key="7">
    <source>
        <dbReference type="SAM" id="Phobius"/>
    </source>
</evidence>
<evidence type="ECO:0000256" key="3">
    <source>
        <dbReference type="ARBA" id="ARBA00022475"/>
    </source>
</evidence>
<feature type="transmembrane region" description="Helical" evidence="7">
    <location>
        <begin position="20"/>
        <end position="43"/>
    </location>
</feature>
<evidence type="ECO:0000256" key="2">
    <source>
        <dbReference type="ARBA" id="ARBA00022448"/>
    </source>
</evidence>
<keyword evidence="5 7" id="KW-1133">Transmembrane helix</keyword>
<dbReference type="InterPro" id="IPR005829">
    <property type="entry name" value="Sugar_transporter_CS"/>
</dbReference>
<name>A0ABV4AMB4_9GAMM</name>
<comment type="subcellular location">
    <subcellularLocation>
        <location evidence="1">Cell membrane</location>
        <topology evidence="1">Multi-pass membrane protein</topology>
    </subcellularLocation>
</comment>
<evidence type="ECO:0000313" key="9">
    <source>
        <dbReference type="EMBL" id="MEY1662911.1"/>
    </source>
</evidence>
<dbReference type="InterPro" id="IPR020846">
    <property type="entry name" value="MFS_dom"/>
</dbReference>
<dbReference type="CDD" id="cd17503">
    <property type="entry name" value="MFS_LmrB_MDR_like"/>
    <property type="match status" value="1"/>
</dbReference>
<gene>
    <name evidence="9" type="ORF">AB5I84_12185</name>
</gene>
<feature type="transmembrane region" description="Helical" evidence="7">
    <location>
        <begin position="117"/>
        <end position="137"/>
    </location>
</feature>
<dbReference type="InterPro" id="IPR036259">
    <property type="entry name" value="MFS_trans_sf"/>
</dbReference>
<feature type="transmembrane region" description="Helical" evidence="7">
    <location>
        <begin position="403"/>
        <end position="425"/>
    </location>
</feature>
<dbReference type="Proteomes" id="UP001562065">
    <property type="component" value="Unassembled WGS sequence"/>
</dbReference>
<dbReference type="InterPro" id="IPR011701">
    <property type="entry name" value="MFS"/>
</dbReference>
<feature type="domain" description="Major facilitator superfamily (MFS) profile" evidence="8">
    <location>
        <begin position="21"/>
        <end position="471"/>
    </location>
</feature>
<evidence type="ECO:0000313" key="10">
    <source>
        <dbReference type="Proteomes" id="UP001562065"/>
    </source>
</evidence>
<dbReference type="PROSITE" id="PS00217">
    <property type="entry name" value="SUGAR_TRANSPORT_2"/>
    <property type="match status" value="1"/>
</dbReference>
<keyword evidence="4 7" id="KW-0812">Transmembrane</keyword>
<dbReference type="Gene3D" id="1.20.1250.20">
    <property type="entry name" value="MFS general substrate transporter like domains"/>
    <property type="match status" value="1"/>
</dbReference>
<dbReference type="PANTHER" id="PTHR42718:SF46">
    <property type="entry name" value="BLR6921 PROTEIN"/>
    <property type="match status" value="1"/>
</dbReference>
<sequence>MSSSHLEALSARYGSHYKWLATCTAMVGTMAMSMSSTIVNVALPDIMADFGISYASVQWVSTAFLASMTVGMLVNAWCVDRFGLRRTYLVALLAYLVASLAGGLAPTFETLVAARALQGITAGLVQPLALLIIYQVFPVQERGAAIGVYGMGVILGPTVGPLVGGAMVDWINWRAVFFIIMPVVVVAGFMARRYLARPGDELRRRSLDVPGLLLLAAWITALLWAITNGPRLGWHDVQVLAAATIGVVLLLVFVLFERGRPAPLMTLAVFRYPGFAAAFVLALLTGAGLFSLVYLLPLQVQTIQGFSSTTAGLLMMPAGLAMSLVYPGIGRMADRYDVLCLVGIGLVLTALSCVLLGWYVESELFWLLAFWAIVSRIGVAFLMPPVVVGALKMLPASLINQGAGIISFARQFGGALGIALASVLLQQSQPLLPGTAVVDPHALAYRDAYWVFALLFVLGWLPAVAMRRGFRAAPPA</sequence>
<dbReference type="Pfam" id="PF07690">
    <property type="entry name" value="MFS_1"/>
    <property type="match status" value="1"/>
</dbReference>
<evidence type="ECO:0000256" key="4">
    <source>
        <dbReference type="ARBA" id="ARBA00022692"/>
    </source>
</evidence>
<feature type="transmembrane region" description="Helical" evidence="7">
    <location>
        <begin position="365"/>
        <end position="391"/>
    </location>
</feature>
<keyword evidence="3" id="KW-1003">Cell membrane</keyword>
<evidence type="ECO:0000256" key="6">
    <source>
        <dbReference type="ARBA" id="ARBA00023136"/>
    </source>
</evidence>
<evidence type="ECO:0000256" key="1">
    <source>
        <dbReference type="ARBA" id="ARBA00004651"/>
    </source>
</evidence>
<keyword evidence="6 7" id="KW-0472">Membrane</keyword>
<evidence type="ECO:0000256" key="5">
    <source>
        <dbReference type="ARBA" id="ARBA00022989"/>
    </source>
</evidence>
<feature type="transmembrane region" description="Helical" evidence="7">
    <location>
        <begin position="306"/>
        <end position="326"/>
    </location>
</feature>
<feature type="transmembrane region" description="Helical" evidence="7">
    <location>
        <begin position="88"/>
        <end position="105"/>
    </location>
</feature>
<accession>A0ABV4AMB4</accession>
<dbReference type="RefSeq" id="WP_369456181.1">
    <property type="nucleotide sequence ID" value="NZ_JBGCUO010000002.1"/>
</dbReference>
<evidence type="ECO:0000259" key="8">
    <source>
        <dbReference type="PROSITE" id="PS50850"/>
    </source>
</evidence>